<dbReference type="RefSeq" id="XP_016938945.1">
    <property type="nucleotide sequence ID" value="XM_017083456.4"/>
</dbReference>
<accession>A0AB39ZPC3</accession>
<evidence type="ECO:0000313" key="2">
    <source>
        <dbReference type="RefSeq" id="XP_016938945.1"/>
    </source>
</evidence>
<evidence type="ECO:0000313" key="1">
    <source>
        <dbReference type="Proteomes" id="UP001652628"/>
    </source>
</evidence>
<dbReference type="Proteomes" id="UP001652628">
    <property type="component" value="Chromosome X"/>
</dbReference>
<proteinExistence type="predicted"/>
<keyword evidence="1" id="KW-1185">Reference proteome</keyword>
<protein>
    <submittedName>
        <fullName evidence="2">Uncharacterized protein</fullName>
    </submittedName>
</protein>
<organism evidence="1 2">
    <name type="scientific">Drosophila suzukii</name>
    <name type="common">Spotted-wing drosophila fruit fly</name>
    <dbReference type="NCBI Taxonomy" id="28584"/>
    <lineage>
        <taxon>Eukaryota</taxon>
        <taxon>Metazoa</taxon>
        <taxon>Ecdysozoa</taxon>
        <taxon>Arthropoda</taxon>
        <taxon>Hexapoda</taxon>
        <taxon>Insecta</taxon>
        <taxon>Pterygota</taxon>
        <taxon>Neoptera</taxon>
        <taxon>Endopterygota</taxon>
        <taxon>Diptera</taxon>
        <taxon>Brachycera</taxon>
        <taxon>Muscomorpha</taxon>
        <taxon>Ephydroidea</taxon>
        <taxon>Drosophilidae</taxon>
        <taxon>Drosophila</taxon>
        <taxon>Sophophora</taxon>
    </lineage>
</organism>
<gene>
    <name evidence="2" type="primary">LOC108016726</name>
</gene>
<name>A0AB39ZPC3_DROSZ</name>
<dbReference type="AlphaFoldDB" id="A0AB39ZPC3"/>
<dbReference type="GeneID" id="108016726"/>
<reference evidence="2" key="1">
    <citation type="submission" date="2025-08" db="UniProtKB">
        <authorList>
            <consortium name="RefSeq"/>
        </authorList>
    </citation>
    <scope>IDENTIFICATION</scope>
</reference>
<sequence length="113" mass="13274">MNNSVKEHYTRIKAEMEKEELLTFEELLNLTKVSPTVLTQTIHVLANERFPVKKGMNQAFKNLCVKANKDNEFPDKEEYVEIMTFEEMVVRTKTHPLYLERSLRKLASLSQMP</sequence>